<comment type="caution">
    <text evidence="1">The sequence shown here is derived from an EMBL/GenBank/DDBJ whole genome shotgun (WGS) entry which is preliminary data.</text>
</comment>
<dbReference type="EMBL" id="JAPWGY010000002">
    <property type="protein sequence ID" value="MCZ4280688.1"/>
    <property type="molecule type" value="Genomic_DNA"/>
</dbReference>
<keyword evidence="2" id="KW-1185">Reference proteome</keyword>
<protein>
    <submittedName>
        <fullName evidence="1">Uncharacterized protein</fullName>
    </submittedName>
</protein>
<proteinExistence type="predicted"/>
<reference evidence="1" key="1">
    <citation type="submission" date="2022-12" db="EMBL/GenBank/DDBJ databases">
        <title>Bacterial isolates from different developmental stages of Nematostella vectensis.</title>
        <authorList>
            <person name="Fraune S."/>
        </authorList>
    </citation>
    <scope>NUCLEOTIDE SEQUENCE</scope>
    <source>
        <strain evidence="1">G21630-S1</strain>
    </source>
</reference>
<gene>
    <name evidence="1" type="ORF">O4H49_07850</name>
</gene>
<evidence type="ECO:0000313" key="1">
    <source>
        <dbReference type="EMBL" id="MCZ4280688.1"/>
    </source>
</evidence>
<dbReference type="Proteomes" id="UP001069802">
    <property type="component" value="Unassembled WGS sequence"/>
</dbReference>
<accession>A0ABT4LHX0</accession>
<sequence length="119" mass="13324">MSRKASFDLSVISDSQLRNRLAEMFETAMAIFADTSLLQIGEPHRQKLVGLRQEYRSELAQLCKEGEDIHFKEQCLKSISCLLSGFDQFLSALDTAQKGLEVMALWPDALRDNAGASEI</sequence>
<organism evidence="1 2">
    <name type="scientific">Kiloniella laminariae</name>
    <dbReference type="NCBI Taxonomy" id="454162"/>
    <lineage>
        <taxon>Bacteria</taxon>
        <taxon>Pseudomonadati</taxon>
        <taxon>Pseudomonadota</taxon>
        <taxon>Alphaproteobacteria</taxon>
        <taxon>Rhodospirillales</taxon>
        <taxon>Kiloniellaceae</taxon>
        <taxon>Kiloniella</taxon>
    </lineage>
</organism>
<dbReference type="RefSeq" id="WP_269422872.1">
    <property type="nucleotide sequence ID" value="NZ_JAPWGY010000002.1"/>
</dbReference>
<name>A0ABT4LHX0_9PROT</name>
<evidence type="ECO:0000313" key="2">
    <source>
        <dbReference type="Proteomes" id="UP001069802"/>
    </source>
</evidence>